<evidence type="ECO:0000256" key="1">
    <source>
        <dbReference type="SAM" id="MobiDB-lite"/>
    </source>
</evidence>
<feature type="region of interest" description="Disordered" evidence="1">
    <location>
        <begin position="39"/>
        <end position="64"/>
    </location>
</feature>
<name>A0A0B6Z4A2_9EUPU</name>
<evidence type="ECO:0000313" key="2">
    <source>
        <dbReference type="EMBL" id="CEK63378.1"/>
    </source>
</evidence>
<dbReference type="AlphaFoldDB" id="A0A0B6Z4A2"/>
<feature type="compositionally biased region" description="Polar residues" evidence="1">
    <location>
        <begin position="53"/>
        <end position="64"/>
    </location>
</feature>
<feature type="non-terminal residue" evidence="2">
    <location>
        <position position="1"/>
    </location>
</feature>
<sequence>SVEQVVHGHPHLTSYNSQIDSLSSALVSKNSHKDSLLVKNMRHKSADGGETETAGSVSYSGNTDKLVTTSKPVHAALELSHFNSVSAQNVDLYCSKTPQTCDFN</sequence>
<feature type="non-terminal residue" evidence="2">
    <location>
        <position position="104"/>
    </location>
</feature>
<gene>
    <name evidence="2" type="primary">ORF48096</name>
</gene>
<protein>
    <submittedName>
        <fullName evidence="2">Uncharacterized protein</fullName>
    </submittedName>
</protein>
<dbReference type="EMBL" id="HACG01016513">
    <property type="protein sequence ID" value="CEK63378.1"/>
    <property type="molecule type" value="Transcribed_RNA"/>
</dbReference>
<organism evidence="2">
    <name type="scientific">Arion vulgaris</name>
    <dbReference type="NCBI Taxonomy" id="1028688"/>
    <lineage>
        <taxon>Eukaryota</taxon>
        <taxon>Metazoa</taxon>
        <taxon>Spiralia</taxon>
        <taxon>Lophotrochozoa</taxon>
        <taxon>Mollusca</taxon>
        <taxon>Gastropoda</taxon>
        <taxon>Heterobranchia</taxon>
        <taxon>Euthyneura</taxon>
        <taxon>Panpulmonata</taxon>
        <taxon>Eupulmonata</taxon>
        <taxon>Stylommatophora</taxon>
        <taxon>Helicina</taxon>
        <taxon>Arionoidea</taxon>
        <taxon>Arionidae</taxon>
        <taxon>Arion</taxon>
    </lineage>
</organism>
<accession>A0A0B6Z4A2</accession>
<reference evidence="2" key="1">
    <citation type="submission" date="2014-12" db="EMBL/GenBank/DDBJ databases">
        <title>Insight into the proteome of Arion vulgaris.</title>
        <authorList>
            <person name="Aradska J."/>
            <person name="Bulat T."/>
            <person name="Smidak R."/>
            <person name="Sarate P."/>
            <person name="Gangsoo J."/>
            <person name="Sialana F."/>
            <person name="Bilban M."/>
            <person name="Lubec G."/>
        </authorList>
    </citation>
    <scope>NUCLEOTIDE SEQUENCE</scope>
    <source>
        <tissue evidence="2">Skin</tissue>
    </source>
</reference>
<proteinExistence type="predicted"/>